<comment type="similarity">
    <text evidence="5">In the N-terminal section; belongs to the DHBP synthase family.</text>
</comment>
<sequence>MQTDPIESALAAIAAGSLAVVVDDADRENEGDLIMACEAATPETIAFMVRWTSGVICAALPGDRLDALSLPLMVKENTDSMRTAFTVTVDYRHGTTTGISAADRAATLRALADRTCKAADFNRPGHVFPLRARAGGVLRRPGHTEAAVDLARLAGMQPAGALAEVVNDDGTMARLPELVVFARRHGLPIVTIANLIAWRQANERLVA</sequence>
<keyword evidence="13 14" id="KW-0456">Lyase</keyword>
<dbReference type="Proteomes" id="UP000255165">
    <property type="component" value="Unassembled WGS sequence"/>
</dbReference>
<comment type="catalytic activity">
    <reaction evidence="1 14 15">
        <text>D-ribulose 5-phosphate = (2S)-2-hydroxy-3-oxobutyl phosphate + formate + H(+)</text>
        <dbReference type="Rhea" id="RHEA:18457"/>
        <dbReference type="ChEBI" id="CHEBI:15378"/>
        <dbReference type="ChEBI" id="CHEBI:15740"/>
        <dbReference type="ChEBI" id="CHEBI:58121"/>
        <dbReference type="ChEBI" id="CHEBI:58830"/>
        <dbReference type="EC" id="4.1.99.12"/>
    </reaction>
</comment>
<dbReference type="RefSeq" id="WP_115215814.1">
    <property type="nucleotide sequence ID" value="NZ_QKWJ01000085.1"/>
</dbReference>
<dbReference type="PANTHER" id="PTHR21327:SF18">
    <property type="entry name" value="3,4-DIHYDROXY-2-BUTANONE 4-PHOSPHATE SYNTHASE"/>
    <property type="match status" value="1"/>
</dbReference>
<evidence type="ECO:0000256" key="6">
    <source>
        <dbReference type="ARBA" id="ARBA00008976"/>
    </source>
</evidence>
<evidence type="ECO:0000256" key="1">
    <source>
        <dbReference type="ARBA" id="ARBA00000141"/>
    </source>
</evidence>
<feature type="binding site" evidence="14">
    <location>
        <begin position="27"/>
        <end position="28"/>
    </location>
    <ligand>
        <name>D-ribulose 5-phosphate</name>
        <dbReference type="ChEBI" id="CHEBI:58121"/>
    </ligand>
</feature>
<evidence type="ECO:0000256" key="13">
    <source>
        <dbReference type="ARBA" id="ARBA00023239"/>
    </source>
</evidence>
<evidence type="ECO:0000256" key="11">
    <source>
        <dbReference type="ARBA" id="ARBA00022842"/>
    </source>
</evidence>
<feature type="binding site" evidence="14">
    <location>
        <begin position="140"/>
        <end position="144"/>
    </location>
    <ligand>
        <name>D-ribulose 5-phosphate</name>
        <dbReference type="ChEBI" id="CHEBI:58121"/>
    </ligand>
</feature>
<keyword evidence="17" id="KW-1185">Reference proteome</keyword>
<dbReference type="EMBL" id="QKWJ01000085">
    <property type="protein sequence ID" value="RDK05716.1"/>
    <property type="molecule type" value="Genomic_DNA"/>
</dbReference>
<dbReference type="GO" id="GO:0005829">
    <property type="term" value="C:cytosol"/>
    <property type="evidence" value="ECO:0007669"/>
    <property type="project" value="TreeGrafter"/>
</dbReference>
<dbReference type="GO" id="GO:0030145">
    <property type="term" value="F:manganese ion binding"/>
    <property type="evidence" value="ECO:0007669"/>
    <property type="project" value="UniProtKB-UniRule"/>
</dbReference>
<evidence type="ECO:0000256" key="7">
    <source>
        <dbReference type="ARBA" id="ARBA00012153"/>
    </source>
</evidence>
<dbReference type="HAMAP" id="MF_00180">
    <property type="entry name" value="RibB"/>
    <property type="match status" value="1"/>
</dbReference>
<comment type="caution">
    <text evidence="16">The sequence shown here is derived from an EMBL/GenBank/DDBJ whole genome shotgun (WGS) entry which is preliminary data.</text>
</comment>
<dbReference type="EC" id="4.1.99.12" evidence="7 14"/>
<keyword evidence="10 14" id="KW-0479">Metal-binding</keyword>
<feature type="binding site" evidence="14">
    <location>
        <position position="28"/>
    </location>
    <ligand>
        <name>Mg(2+)</name>
        <dbReference type="ChEBI" id="CHEBI:18420"/>
        <label>2</label>
    </ligand>
</feature>
<evidence type="ECO:0000313" key="17">
    <source>
        <dbReference type="Proteomes" id="UP000255165"/>
    </source>
</evidence>
<evidence type="ECO:0000256" key="2">
    <source>
        <dbReference type="ARBA" id="ARBA00001936"/>
    </source>
</evidence>
<evidence type="ECO:0000256" key="14">
    <source>
        <dbReference type="HAMAP-Rule" id="MF_00180"/>
    </source>
</evidence>
<dbReference type="Gene3D" id="3.90.870.10">
    <property type="entry name" value="DHBP synthase"/>
    <property type="match status" value="1"/>
</dbReference>
<comment type="similarity">
    <text evidence="14 15">Belongs to the DHBP synthase family.</text>
</comment>
<dbReference type="Pfam" id="PF00926">
    <property type="entry name" value="DHBP_synthase"/>
    <property type="match status" value="1"/>
</dbReference>
<dbReference type="NCBIfam" id="TIGR00506">
    <property type="entry name" value="ribB"/>
    <property type="match status" value="1"/>
</dbReference>
<dbReference type="FunFam" id="3.90.870.10:FF:000001">
    <property type="entry name" value="Riboflavin biosynthesis protein RibBA"/>
    <property type="match status" value="1"/>
</dbReference>
<evidence type="ECO:0000313" key="16">
    <source>
        <dbReference type="EMBL" id="RDK05716.1"/>
    </source>
</evidence>
<feature type="binding site" evidence="14">
    <location>
        <position position="143"/>
    </location>
    <ligand>
        <name>Mg(2+)</name>
        <dbReference type="ChEBI" id="CHEBI:18420"/>
        <label>2</label>
    </ligand>
</feature>
<keyword evidence="12 14" id="KW-0464">Manganese</keyword>
<evidence type="ECO:0000256" key="15">
    <source>
        <dbReference type="RuleBase" id="RU003843"/>
    </source>
</evidence>
<dbReference type="AlphaFoldDB" id="A0A370NJH2"/>
<comment type="subunit">
    <text evidence="14 15">Homodimer.</text>
</comment>
<feature type="binding site" evidence="14">
    <location>
        <position position="28"/>
    </location>
    <ligand>
        <name>Mg(2+)</name>
        <dbReference type="ChEBI" id="CHEBI:18420"/>
        <label>1</label>
    </ligand>
</feature>
<keyword evidence="11 14" id="KW-0460">Magnesium</keyword>
<comment type="similarity">
    <text evidence="6">In the C-terminal section; belongs to the GTP cyclohydrolase II family.</text>
</comment>
<feature type="binding site" evidence="14">
    <location>
        <position position="32"/>
    </location>
    <ligand>
        <name>D-ribulose 5-phosphate</name>
        <dbReference type="ChEBI" id="CHEBI:58121"/>
    </ligand>
</feature>
<dbReference type="GO" id="GO:0000287">
    <property type="term" value="F:magnesium ion binding"/>
    <property type="evidence" value="ECO:0007669"/>
    <property type="project" value="UniProtKB-UniRule"/>
</dbReference>
<proteinExistence type="inferred from homology"/>
<name>A0A370NJH2_9BURK</name>
<evidence type="ECO:0000256" key="8">
    <source>
        <dbReference type="ARBA" id="ARBA00018836"/>
    </source>
</evidence>
<reference evidence="17" key="1">
    <citation type="submission" date="2018-06" db="EMBL/GenBank/DDBJ databases">
        <authorList>
            <person name="Feng T."/>
            <person name="Jeon C.O."/>
        </authorList>
    </citation>
    <scope>NUCLEOTIDE SEQUENCE [LARGE SCALE GENOMIC DNA]</scope>
    <source>
        <strain evidence="17">S23</strain>
    </source>
</reference>
<comment type="cofactor">
    <cofactor evidence="2">
        <name>Mn(2+)</name>
        <dbReference type="ChEBI" id="CHEBI:29035"/>
    </cofactor>
</comment>
<keyword evidence="9 14" id="KW-0686">Riboflavin biosynthesis</keyword>
<dbReference type="GO" id="GO:0008686">
    <property type="term" value="F:3,4-dihydroxy-2-butanone-4-phosphate synthase activity"/>
    <property type="evidence" value="ECO:0007669"/>
    <property type="project" value="UniProtKB-UniRule"/>
</dbReference>
<evidence type="ECO:0000256" key="3">
    <source>
        <dbReference type="ARBA" id="ARBA00002284"/>
    </source>
</evidence>
<organism evidence="16 17">
    <name type="scientific">Cupriavidus lacunae</name>
    <dbReference type="NCBI Taxonomy" id="2666307"/>
    <lineage>
        <taxon>Bacteria</taxon>
        <taxon>Pseudomonadati</taxon>
        <taxon>Pseudomonadota</taxon>
        <taxon>Betaproteobacteria</taxon>
        <taxon>Burkholderiales</taxon>
        <taxon>Burkholderiaceae</taxon>
        <taxon>Cupriavidus</taxon>
    </lineage>
</organism>
<evidence type="ECO:0000256" key="10">
    <source>
        <dbReference type="ARBA" id="ARBA00022723"/>
    </source>
</evidence>
<comment type="function">
    <text evidence="3 14 15">Catalyzes the conversion of D-ribulose 5-phosphate to formate and 3,4-dihydroxy-2-butanone 4-phosphate.</text>
</comment>
<evidence type="ECO:0000256" key="4">
    <source>
        <dbReference type="ARBA" id="ARBA00004904"/>
    </source>
</evidence>
<dbReference type="UniPathway" id="UPA00275">
    <property type="reaction ID" value="UER00399"/>
</dbReference>
<evidence type="ECO:0000256" key="5">
    <source>
        <dbReference type="ARBA" id="ARBA00005520"/>
    </source>
</evidence>
<dbReference type="InterPro" id="IPR000422">
    <property type="entry name" value="DHBP_synthase_RibB"/>
</dbReference>
<feature type="site" description="Essential for catalytic activity" evidence="14">
    <location>
        <position position="164"/>
    </location>
</feature>
<evidence type="ECO:0000256" key="12">
    <source>
        <dbReference type="ARBA" id="ARBA00023211"/>
    </source>
</evidence>
<gene>
    <name evidence="14 16" type="primary">ribB</name>
    <name evidence="16" type="ORF">DN412_35345</name>
</gene>
<dbReference type="SUPFAM" id="SSF55821">
    <property type="entry name" value="YrdC/RibB"/>
    <property type="match status" value="1"/>
</dbReference>
<comment type="pathway">
    <text evidence="4 14 15">Cofactor biosynthesis; riboflavin biosynthesis; 2-hydroxy-3-oxobutyl phosphate from D-ribulose 5-phosphate: step 1/1.</text>
</comment>
<comment type="cofactor">
    <cofactor evidence="14 15">
        <name>Mg(2+)</name>
        <dbReference type="ChEBI" id="CHEBI:18420"/>
    </cofactor>
    <cofactor evidence="14 15">
        <name>Mn(2+)</name>
        <dbReference type="ChEBI" id="CHEBI:29035"/>
    </cofactor>
    <text evidence="14 15">Binds 2 divalent metal cations per subunit. Magnesium or manganese.</text>
</comment>
<accession>A0A370NJH2</accession>
<evidence type="ECO:0000256" key="9">
    <source>
        <dbReference type="ARBA" id="ARBA00022619"/>
    </source>
</evidence>
<dbReference type="InterPro" id="IPR017945">
    <property type="entry name" value="DHBP_synth_RibB-like_a/b_dom"/>
</dbReference>
<dbReference type="PANTHER" id="PTHR21327">
    <property type="entry name" value="GTP CYCLOHYDROLASE II-RELATED"/>
    <property type="match status" value="1"/>
</dbReference>
<dbReference type="GO" id="GO:0009231">
    <property type="term" value="P:riboflavin biosynthetic process"/>
    <property type="evidence" value="ECO:0007669"/>
    <property type="project" value="UniProtKB-UniRule"/>
</dbReference>
<protein>
    <recommendedName>
        <fullName evidence="8 14">3,4-dihydroxy-2-butanone 4-phosphate synthase</fullName>
        <shortName evidence="14 15">DHBP synthase</shortName>
        <ecNumber evidence="7 14">4.1.99.12</ecNumber>
    </recommendedName>
</protein>
<feature type="site" description="Essential for catalytic activity" evidence="14">
    <location>
        <position position="126"/>
    </location>
</feature>